<protein>
    <submittedName>
        <fullName evidence="2">Uncharacterized protein</fullName>
    </submittedName>
</protein>
<proteinExistence type="predicted"/>
<name>A0A5R8P6W2_9NOCA</name>
<gene>
    <name evidence="2" type="ORF">FEK35_27190</name>
</gene>
<accession>A0A5R8P6W2</accession>
<organism evidence="2 3">
    <name type="scientific">Nocardia cyriacigeorgica</name>
    <dbReference type="NCBI Taxonomy" id="135487"/>
    <lineage>
        <taxon>Bacteria</taxon>
        <taxon>Bacillati</taxon>
        <taxon>Actinomycetota</taxon>
        <taxon>Actinomycetes</taxon>
        <taxon>Mycobacteriales</taxon>
        <taxon>Nocardiaceae</taxon>
        <taxon>Nocardia</taxon>
    </lineage>
</organism>
<evidence type="ECO:0000256" key="1">
    <source>
        <dbReference type="SAM" id="MobiDB-lite"/>
    </source>
</evidence>
<feature type="region of interest" description="Disordered" evidence="1">
    <location>
        <begin position="1"/>
        <end position="30"/>
    </location>
</feature>
<feature type="compositionally biased region" description="Basic and acidic residues" evidence="1">
    <location>
        <begin position="1"/>
        <end position="12"/>
    </location>
</feature>
<sequence>MAASEDIQRAGEGEVVVGPWPGSRVPPPLARRWPRRRAEIPRRIPVDRWGTKVLMYCRDCRRPWAPDVPIPADRLCASCRDDREDAAPGLFDPRDLGPGGAS</sequence>
<dbReference type="Proteomes" id="UP000308349">
    <property type="component" value="Unassembled WGS sequence"/>
</dbReference>
<reference evidence="2 3" key="1">
    <citation type="submission" date="2019-05" db="EMBL/GenBank/DDBJ databases">
        <title>Genomes sequences of two Nocardia cyriacigeorgica environmental isolates, type strains Nocardia asteroides ATCC 19247 and Nocardia cyriacigeorgica DSM 44484.</title>
        <authorList>
            <person name="Vautrin F."/>
            <person name="Bergeron E."/>
            <person name="Dubost A."/>
            <person name="Abrouk D."/>
            <person name="Rodriguez Nava V."/>
            <person name="Pujic P."/>
        </authorList>
    </citation>
    <scope>NUCLEOTIDE SEQUENCE [LARGE SCALE GENOMIC DNA]</scope>
    <source>
        <strain evidence="2 3">EML 1456</strain>
    </source>
</reference>
<dbReference type="EMBL" id="VBUU01000040">
    <property type="protein sequence ID" value="TLF96779.1"/>
    <property type="molecule type" value="Genomic_DNA"/>
</dbReference>
<evidence type="ECO:0000313" key="2">
    <source>
        <dbReference type="EMBL" id="TLF96779.1"/>
    </source>
</evidence>
<comment type="caution">
    <text evidence="2">The sequence shown here is derived from an EMBL/GenBank/DDBJ whole genome shotgun (WGS) entry which is preliminary data.</text>
</comment>
<evidence type="ECO:0000313" key="3">
    <source>
        <dbReference type="Proteomes" id="UP000308349"/>
    </source>
</evidence>
<dbReference type="AlphaFoldDB" id="A0A5R8P6W2"/>
<dbReference type="RefSeq" id="WP_138458620.1">
    <property type="nucleotide sequence ID" value="NZ_VBUU01000040.1"/>
</dbReference>